<name>A0AAV4IPQ6_9GAST</name>
<proteinExistence type="predicted"/>
<evidence type="ECO:0000313" key="2">
    <source>
        <dbReference type="EMBL" id="GFS11818.1"/>
    </source>
</evidence>
<gene>
    <name evidence="2" type="ORF">ElyMa_001356700</name>
</gene>
<dbReference type="AlphaFoldDB" id="A0AAV4IPQ6"/>
<evidence type="ECO:0000313" key="3">
    <source>
        <dbReference type="Proteomes" id="UP000762676"/>
    </source>
</evidence>
<dbReference type="EMBL" id="BMAT01002688">
    <property type="protein sequence ID" value="GFS11818.1"/>
    <property type="molecule type" value="Genomic_DNA"/>
</dbReference>
<feature type="region of interest" description="Disordered" evidence="1">
    <location>
        <begin position="1"/>
        <end position="65"/>
    </location>
</feature>
<sequence>MSMVTRAGTLARKTRRRSGGTAYRFGGNRYHHHHHHYGHHNHHHHAHSSNRDPRNRRASAPILTPQYPRFFRVPSPISRSAETVALPIPSPSPQHSPSKSVSFSTEVEEVLIAPRPDTLSVHTSVGTSLFDFDG</sequence>
<reference evidence="2 3" key="1">
    <citation type="journal article" date="2021" name="Elife">
        <title>Chloroplast acquisition without the gene transfer in kleptoplastic sea slugs, Plakobranchus ocellatus.</title>
        <authorList>
            <person name="Maeda T."/>
            <person name="Takahashi S."/>
            <person name="Yoshida T."/>
            <person name="Shimamura S."/>
            <person name="Takaki Y."/>
            <person name="Nagai Y."/>
            <person name="Toyoda A."/>
            <person name="Suzuki Y."/>
            <person name="Arimoto A."/>
            <person name="Ishii H."/>
            <person name="Satoh N."/>
            <person name="Nishiyama T."/>
            <person name="Hasebe M."/>
            <person name="Maruyama T."/>
            <person name="Minagawa J."/>
            <person name="Obokata J."/>
            <person name="Shigenobu S."/>
        </authorList>
    </citation>
    <scope>NUCLEOTIDE SEQUENCE [LARGE SCALE GENOMIC DNA]</scope>
</reference>
<dbReference type="Proteomes" id="UP000762676">
    <property type="component" value="Unassembled WGS sequence"/>
</dbReference>
<evidence type="ECO:0000256" key="1">
    <source>
        <dbReference type="SAM" id="MobiDB-lite"/>
    </source>
</evidence>
<feature type="compositionally biased region" description="Basic residues" evidence="1">
    <location>
        <begin position="29"/>
        <end position="48"/>
    </location>
</feature>
<accession>A0AAV4IPQ6</accession>
<keyword evidence="3" id="KW-1185">Reference proteome</keyword>
<comment type="caution">
    <text evidence="2">The sequence shown here is derived from an EMBL/GenBank/DDBJ whole genome shotgun (WGS) entry which is preliminary data.</text>
</comment>
<protein>
    <submittedName>
        <fullName evidence="2">Uncharacterized protein</fullName>
    </submittedName>
</protein>
<organism evidence="2 3">
    <name type="scientific">Elysia marginata</name>
    <dbReference type="NCBI Taxonomy" id="1093978"/>
    <lineage>
        <taxon>Eukaryota</taxon>
        <taxon>Metazoa</taxon>
        <taxon>Spiralia</taxon>
        <taxon>Lophotrochozoa</taxon>
        <taxon>Mollusca</taxon>
        <taxon>Gastropoda</taxon>
        <taxon>Heterobranchia</taxon>
        <taxon>Euthyneura</taxon>
        <taxon>Panpulmonata</taxon>
        <taxon>Sacoglossa</taxon>
        <taxon>Placobranchoidea</taxon>
        <taxon>Plakobranchidae</taxon>
        <taxon>Elysia</taxon>
    </lineage>
</organism>